<protein>
    <submittedName>
        <fullName evidence="3">Class II aldolase/adducin family protein</fullName>
    </submittedName>
</protein>
<feature type="domain" description="Class II aldolase/adducin N-terminal" evidence="2">
    <location>
        <begin position="18"/>
        <end position="198"/>
    </location>
</feature>
<name>F2JY91_MARM1</name>
<dbReference type="eggNOG" id="COG0235">
    <property type="taxonomic scope" value="Bacteria"/>
</dbReference>
<dbReference type="OrthoDB" id="8859181at2"/>
<dbReference type="Pfam" id="PF00596">
    <property type="entry name" value="Aldolase_II"/>
    <property type="match status" value="1"/>
</dbReference>
<dbReference type="Gene3D" id="3.40.225.10">
    <property type="entry name" value="Class II aldolase/adducin N-terminal domain"/>
    <property type="match status" value="1"/>
</dbReference>
<dbReference type="PATRIC" id="fig|717774.3.peg.2777"/>
<comment type="similarity">
    <text evidence="1">Belongs to the aldolase class II family.</text>
</comment>
<reference evidence="3 4" key="1">
    <citation type="journal article" date="2012" name="Stand. Genomic Sci.">
        <title>Complete genome sequence of the melanogenic marine bacterium Marinomonas mediterranea type strain (MMB-1(T)).</title>
        <authorList>
            <person name="Lucas-Elio P."/>
            <person name="Goodwin L."/>
            <person name="Woyke T."/>
            <person name="Pitluck S."/>
            <person name="Nolan M."/>
            <person name="Kyrpides N.C."/>
            <person name="Detter J.C."/>
            <person name="Copeland A."/>
            <person name="Teshima H."/>
            <person name="Bruce D."/>
            <person name="Detter C."/>
            <person name="Tapia R."/>
            <person name="Han S."/>
            <person name="Land M.L."/>
            <person name="Ivanova N."/>
            <person name="Mikhailova N."/>
            <person name="Johnston A.W."/>
            <person name="Sanchez-Amat A."/>
        </authorList>
    </citation>
    <scope>NUCLEOTIDE SEQUENCE [LARGE SCALE GENOMIC DNA]</scope>
    <source>
        <strain evidence="4">ATCC 700492 / JCM 21426 / NBRC 103028 / MMB-1</strain>
    </source>
</reference>
<evidence type="ECO:0000313" key="3">
    <source>
        <dbReference type="EMBL" id="ADZ91922.1"/>
    </source>
</evidence>
<dbReference type="SMART" id="SM01007">
    <property type="entry name" value="Aldolase_II"/>
    <property type="match status" value="1"/>
</dbReference>
<dbReference type="SUPFAM" id="SSF53639">
    <property type="entry name" value="AraD/HMP-PK domain-like"/>
    <property type="match status" value="1"/>
</dbReference>
<dbReference type="Proteomes" id="UP000001062">
    <property type="component" value="Chromosome"/>
</dbReference>
<dbReference type="GO" id="GO:0005996">
    <property type="term" value="P:monosaccharide metabolic process"/>
    <property type="evidence" value="ECO:0007669"/>
    <property type="project" value="UniProtKB-ARBA"/>
</dbReference>
<gene>
    <name evidence="3" type="ordered locus">Marme_2691</name>
</gene>
<dbReference type="STRING" id="717774.Marme_2691"/>
<dbReference type="GO" id="GO:0005856">
    <property type="term" value="C:cytoskeleton"/>
    <property type="evidence" value="ECO:0007669"/>
    <property type="project" value="TreeGrafter"/>
</dbReference>
<dbReference type="InterPro" id="IPR036409">
    <property type="entry name" value="Aldolase_II/adducin_N_sf"/>
</dbReference>
<dbReference type="PANTHER" id="PTHR10672:SF3">
    <property type="entry name" value="PROTEIN HU-LI TAI SHAO"/>
    <property type="match status" value="1"/>
</dbReference>
<organism evidence="3 4">
    <name type="scientific">Marinomonas mediterranea (strain ATCC 700492 / JCM 21426 / NBRC 103028 / MMB-1)</name>
    <dbReference type="NCBI Taxonomy" id="717774"/>
    <lineage>
        <taxon>Bacteria</taxon>
        <taxon>Pseudomonadati</taxon>
        <taxon>Pseudomonadota</taxon>
        <taxon>Gammaproteobacteria</taxon>
        <taxon>Oceanospirillales</taxon>
        <taxon>Oceanospirillaceae</taxon>
        <taxon>Marinomonas</taxon>
    </lineage>
</organism>
<dbReference type="InterPro" id="IPR001303">
    <property type="entry name" value="Aldolase_II/adducin_N"/>
</dbReference>
<dbReference type="AlphaFoldDB" id="F2JY91"/>
<evidence type="ECO:0000259" key="2">
    <source>
        <dbReference type="SMART" id="SM01007"/>
    </source>
</evidence>
<dbReference type="InterPro" id="IPR051017">
    <property type="entry name" value="Aldolase-II_Adducin_sf"/>
</dbReference>
<dbReference type="HOGENOM" id="CLU_006033_0_0_6"/>
<evidence type="ECO:0000256" key="1">
    <source>
        <dbReference type="ARBA" id="ARBA00037961"/>
    </source>
</evidence>
<proteinExistence type="inferred from homology"/>
<dbReference type="RefSeq" id="WP_013661825.1">
    <property type="nucleotide sequence ID" value="NC_015276.1"/>
</dbReference>
<sequence>MLIAQSETMSKTEVELRQELAAAYRLAAMLGWEDTLYTHFSMRLPGDGEPRFLINPFGYMFDEICASDLIVVDMNGQVIEGNADYNPAGFTIHSAVHMAREDAHCVIHTHTLSGMAVAACENGLLNLNQISTEFHKRVGYHAYEGVAFNLEERERIQASLGQNIALILRNHGLLSVGETVADAFQIMYYLNKACEIQLAAGQMASLSPISTIPDHLADYVSSQFKKVEHERHLVWKAWLRKLDRMDASYKD</sequence>
<dbReference type="PANTHER" id="PTHR10672">
    <property type="entry name" value="ADDUCIN"/>
    <property type="match status" value="1"/>
</dbReference>
<accession>F2JY91</accession>
<dbReference type="GO" id="GO:0051015">
    <property type="term" value="F:actin filament binding"/>
    <property type="evidence" value="ECO:0007669"/>
    <property type="project" value="TreeGrafter"/>
</dbReference>
<keyword evidence="4" id="KW-1185">Reference proteome</keyword>
<dbReference type="NCBIfam" id="NF005451">
    <property type="entry name" value="PRK07044.1"/>
    <property type="match status" value="1"/>
</dbReference>
<evidence type="ECO:0000313" key="4">
    <source>
        <dbReference type="Proteomes" id="UP000001062"/>
    </source>
</evidence>
<dbReference type="KEGG" id="mme:Marme_2691"/>
<dbReference type="EMBL" id="CP002583">
    <property type="protein sequence ID" value="ADZ91922.1"/>
    <property type="molecule type" value="Genomic_DNA"/>
</dbReference>